<dbReference type="InParanoid" id="F2U7Q1"/>
<feature type="region of interest" description="Disordered" evidence="2">
    <location>
        <begin position="333"/>
        <end position="364"/>
    </location>
</feature>
<feature type="compositionally biased region" description="Low complexity" evidence="2">
    <location>
        <begin position="339"/>
        <end position="361"/>
    </location>
</feature>
<accession>F2U7Q1</accession>
<feature type="compositionally biased region" description="Basic and acidic residues" evidence="2">
    <location>
        <begin position="461"/>
        <end position="473"/>
    </location>
</feature>
<feature type="region of interest" description="Disordered" evidence="2">
    <location>
        <begin position="568"/>
        <end position="587"/>
    </location>
</feature>
<sequence length="656" mass="73183">MDVTAEQVEIERLREELQHAHSQLKAKEEKLTLAASYGVKLLNENKTLAEQHEAMVHEKDELVQSLEEELHRLKGQAKQHAAEQEYVTDLEAENERIRRECDSWLKKAEAAAKERKELKDEIARLRNAETDADDRARVLEAKIKQQEARIQELEEQVQCSFKNDTMDEEFANAQAEIARLRGILSKLQMEKTESENMLSQLQQRYASSEELVADLRNVVEDKSEALKTARDDAERARTELQMVQAKLDSYQSSNGEMGAGLDLFSEVEDKRQALEDAVAQMKRQVSRVRKRCELAEQQRKQLQARLSVVTQLQSSKADESKLLRLEQALSQARSESHTQQRQLKKLQQQLDQSSHLLRSQHAAADGNSDNAYVQFLQTELDEKTAQIRRLTNEVQTKAFLCISESRKVREYESQLHEAERRNEQLTVEMMEKDMKLEEHRMMLEMAKVEAAAAAQLEAEEEAKQASKDKDSGAKQKQQQQSTRQPLGDASNTGPTAATPKPKARMGVAFSSPIAPVDDGKQRDISLDISAISTSSPAQVVHSGSSAANASLRLHRRARDMRRGALARASDLGADDGSDKHNSSVGSVSGSFGGDVAVSGFASTPTSSHRKHHAADSSGIACDTGVPAVPQSTVEQKITRMKISAPAEDNSVDCNTQ</sequence>
<dbReference type="RefSeq" id="XP_004994629.1">
    <property type="nucleotide sequence ID" value="XM_004994572.1"/>
</dbReference>
<organism evidence="4">
    <name type="scientific">Salpingoeca rosetta (strain ATCC 50818 / BSB-021)</name>
    <dbReference type="NCBI Taxonomy" id="946362"/>
    <lineage>
        <taxon>Eukaryota</taxon>
        <taxon>Choanoflagellata</taxon>
        <taxon>Craspedida</taxon>
        <taxon>Salpingoecidae</taxon>
        <taxon>Salpingoeca</taxon>
    </lineage>
</organism>
<dbReference type="Proteomes" id="UP000007799">
    <property type="component" value="Unassembled WGS sequence"/>
</dbReference>
<dbReference type="PANTHER" id="PTHR32123">
    <property type="entry name" value="BICD FAMILY-LIKE CARGO ADAPTER"/>
    <property type="match status" value="1"/>
</dbReference>
<evidence type="ECO:0000313" key="3">
    <source>
        <dbReference type="EMBL" id="EGD72806.1"/>
    </source>
</evidence>
<keyword evidence="4" id="KW-1185">Reference proteome</keyword>
<dbReference type="GeneID" id="16075212"/>
<evidence type="ECO:0000256" key="2">
    <source>
        <dbReference type="SAM" id="MobiDB-lite"/>
    </source>
</evidence>
<protein>
    <submittedName>
        <fullName evidence="3">Uncharacterized protein</fullName>
    </submittedName>
</protein>
<dbReference type="KEGG" id="sre:PTSG_04533"/>
<gene>
    <name evidence="3" type="ORF">PTSG_04533</name>
</gene>
<dbReference type="InterPro" id="IPR051149">
    <property type="entry name" value="Spindly/BICDR_Dynein_Adapter"/>
</dbReference>
<evidence type="ECO:0000256" key="1">
    <source>
        <dbReference type="ARBA" id="ARBA00023054"/>
    </source>
</evidence>
<dbReference type="PANTHER" id="PTHR32123:SF9">
    <property type="entry name" value="PROTEIN SPINDLY"/>
    <property type="match status" value="1"/>
</dbReference>
<proteinExistence type="predicted"/>
<dbReference type="FunCoup" id="F2U7Q1">
    <property type="interactions" value="782"/>
</dbReference>
<keyword evidence="1" id="KW-0175">Coiled coil</keyword>
<feature type="region of interest" description="Disordered" evidence="2">
    <location>
        <begin position="595"/>
        <end position="632"/>
    </location>
</feature>
<dbReference type="EMBL" id="GL832964">
    <property type="protein sequence ID" value="EGD72806.1"/>
    <property type="molecule type" value="Genomic_DNA"/>
</dbReference>
<dbReference type="AlphaFoldDB" id="F2U7Q1"/>
<feature type="region of interest" description="Disordered" evidence="2">
    <location>
        <begin position="457"/>
        <end position="520"/>
    </location>
</feature>
<name>F2U7Q1_SALR5</name>
<dbReference type="OMA" id="NANECNQ"/>
<dbReference type="Gene3D" id="1.10.287.1490">
    <property type="match status" value="1"/>
</dbReference>
<reference evidence="3" key="1">
    <citation type="submission" date="2009-08" db="EMBL/GenBank/DDBJ databases">
        <title>Annotation of Salpingoeca rosetta.</title>
        <authorList>
            <consortium name="The Broad Institute Genome Sequencing Platform"/>
            <person name="Russ C."/>
            <person name="Cuomo C."/>
            <person name="Burger G."/>
            <person name="Gray M.W."/>
            <person name="Holland P.W.H."/>
            <person name="King N."/>
            <person name="Lang F.B.F."/>
            <person name="Roger A.J."/>
            <person name="Ruiz-Trillo I."/>
            <person name="Young S.K."/>
            <person name="Zeng Q."/>
            <person name="Gargeya S."/>
            <person name="Alvarado L."/>
            <person name="Berlin A."/>
            <person name="Chapman S.B."/>
            <person name="Chen Z."/>
            <person name="Freedman E."/>
            <person name="Gellesch M."/>
            <person name="Goldberg J."/>
            <person name="Griggs A."/>
            <person name="Gujja S."/>
            <person name="Heilman E."/>
            <person name="Heiman D."/>
            <person name="Howarth C."/>
            <person name="Mehta T."/>
            <person name="Neiman D."/>
            <person name="Pearson M."/>
            <person name="Roberts A."/>
            <person name="Saif S."/>
            <person name="Shea T."/>
            <person name="Shenoy N."/>
            <person name="Sisk P."/>
            <person name="Stolte C."/>
            <person name="Sykes S."/>
            <person name="White J."/>
            <person name="Yandava C."/>
            <person name="Haas B."/>
            <person name="Nusbaum C."/>
            <person name="Birren B."/>
        </authorList>
    </citation>
    <scope>NUCLEOTIDE SEQUENCE [LARGE SCALE GENOMIC DNA]</scope>
    <source>
        <strain evidence="3">ATCC 50818</strain>
    </source>
</reference>
<dbReference type="OrthoDB" id="2121607at2759"/>
<evidence type="ECO:0000313" key="4">
    <source>
        <dbReference type="Proteomes" id="UP000007799"/>
    </source>
</evidence>
<dbReference type="STRING" id="946362.F2U7Q1"/>